<keyword evidence="1" id="KW-1133">Transmembrane helix</keyword>
<evidence type="ECO:0000256" key="1">
    <source>
        <dbReference type="SAM" id="Phobius"/>
    </source>
</evidence>
<organism evidence="2 3">
    <name type="scientific">Rubroshorea leprosula</name>
    <dbReference type="NCBI Taxonomy" id="152421"/>
    <lineage>
        <taxon>Eukaryota</taxon>
        <taxon>Viridiplantae</taxon>
        <taxon>Streptophyta</taxon>
        <taxon>Embryophyta</taxon>
        <taxon>Tracheophyta</taxon>
        <taxon>Spermatophyta</taxon>
        <taxon>Magnoliopsida</taxon>
        <taxon>eudicotyledons</taxon>
        <taxon>Gunneridae</taxon>
        <taxon>Pentapetalae</taxon>
        <taxon>rosids</taxon>
        <taxon>malvids</taxon>
        <taxon>Malvales</taxon>
        <taxon>Dipterocarpaceae</taxon>
        <taxon>Rubroshorea</taxon>
    </lineage>
</organism>
<accession>A0AAV5L7L9</accession>
<keyword evidence="3" id="KW-1185">Reference proteome</keyword>
<dbReference type="EMBL" id="BPVZ01000097">
    <property type="protein sequence ID" value="GKV32787.1"/>
    <property type="molecule type" value="Genomic_DNA"/>
</dbReference>
<name>A0AAV5L7L9_9ROSI</name>
<keyword evidence="1" id="KW-0812">Transmembrane</keyword>
<protein>
    <submittedName>
        <fullName evidence="2">Uncharacterized protein</fullName>
    </submittedName>
</protein>
<dbReference type="AlphaFoldDB" id="A0AAV5L7L9"/>
<evidence type="ECO:0000313" key="2">
    <source>
        <dbReference type="EMBL" id="GKV32787.1"/>
    </source>
</evidence>
<comment type="caution">
    <text evidence="2">The sequence shown here is derived from an EMBL/GenBank/DDBJ whole genome shotgun (WGS) entry which is preliminary data.</text>
</comment>
<reference evidence="2 3" key="1">
    <citation type="journal article" date="2021" name="Commun. Biol.">
        <title>The genome of Shorea leprosula (Dipterocarpaceae) highlights the ecological relevance of drought in aseasonal tropical rainforests.</title>
        <authorList>
            <person name="Ng K.K.S."/>
            <person name="Kobayashi M.J."/>
            <person name="Fawcett J.A."/>
            <person name="Hatakeyama M."/>
            <person name="Paape T."/>
            <person name="Ng C.H."/>
            <person name="Ang C.C."/>
            <person name="Tnah L.H."/>
            <person name="Lee C.T."/>
            <person name="Nishiyama T."/>
            <person name="Sese J."/>
            <person name="O'Brien M.J."/>
            <person name="Copetti D."/>
            <person name="Mohd Noor M.I."/>
            <person name="Ong R.C."/>
            <person name="Putra M."/>
            <person name="Sireger I.Z."/>
            <person name="Indrioko S."/>
            <person name="Kosugi Y."/>
            <person name="Izuno A."/>
            <person name="Isagi Y."/>
            <person name="Lee S.L."/>
            <person name="Shimizu K.K."/>
        </authorList>
    </citation>
    <scope>NUCLEOTIDE SEQUENCE [LARGE SCALE GENOMIC DNA]</scope>
    <source>
        <strain evidence="2">214</strain>
    </source>
</reference>
<dbReference type="Proteomes" id="UP001054252">
    <property type="component" value="Unassembled WGS sequence"/>
</dbReference>
<feature type="transmembrane region" description="Helical" evidence="1">
    <location>
        <begin position="89"/>
        <end position="107"/>
    </location>
</feature>
<evidence type="ECO:0000313" key="3">
    <source>
        <dbReference type="Proteomes" id="UP001054252"/>
    </source>
</evidence>
<keyword evidence="1" id="KW-0472">Membrane</keyword>
<proteinExistence type="predicted"/>
<gene>
    <name evidence="2" type="ORF">SLEP1_g41366</name>
</gene>
<sequence>MSSCRQGKDMVQVCLMLGWLQGQRCSSRVNAAGGAEQGNLGLIGAQARCRAGAQGCWRGAEQGRDLVQGAGLFGKKNKLMGKEKVPDPIFYFPFFFSGFGLNGFWVLGLDNLVGSIEIG</sequence>